<dbReference type="PANTHER" id="PTHR43566:SF2">
    <property type="entry name" value="DUF4143 DOMAIN-CONTAINING PROTEIN"/>
    <property type="match status" value="1"/>
</dbReference>
<dbReference type="EMBL" id="JAKREW010000042">
    <property type="protein sequence ID" value="MCG7508434.1"/>
    <property type="molecule type" value="Genomic_DNA"/>
</dbReference>
<proteinExistence type="predicted"/>
<organism evidence="3 4">
    <name type="scientific">Mesorhizobium retamae</name>
    <dbReference type="NCBI Taxonomy" id="2912854"/>
    <lineage>
        <taxon>Bacteria</taxon>
        <taxon>Pseudomonadati</taxon>
        <taxon>Pseudomonadota</taxon>
        <taxon>Alphaproteobacteria</taxon>
        <taxon>Hyphomicrobiales</taxon>
        <taxon>Phyllobacteriaceae</taxon>
        <taxon>Mesorhizobium</taxon>
    </lineage>
</organism>
<keyword evidence="4" id="KW-1185">Reference proteome</keyword>
<sequence length="226" mass="24660">MNAAEFAGALGVDNKTVASYLDLMVDLLLVRRLELCGKRLVKSPRVYVHGSGLLDALLGLETLDDVLGHPVSGASWEGFVIETLISALPEGSQPNFYRSSAGAEIDVVLTLVRQQQWPIEIKRSLSRKLSAASVTPAKTSSTDTGPGASRTIRWKLVLGLRRMHQMHRLSISPPAASCSGRRTCNATSIRGQDREPDRSWELVQNVDFDGGNNHQLFGFPLDQAQP</sequence>
<gene>
    <name evidence="3" type="ORF">L4923_25680</name>
</gene>
<name>A0ABS9QLV6_9HYPH</name>
<protein>
    <submittedName>
        <fullName evidence="3">DUF4143 domain-containing protein</fullName>
    </submittedName>
</protein>
<evidence type="ECO:0000259" key="2">
    <source>
        <dbReference type="Pfam" id="PF13635"/>
    </source>
</evidence>
<dbReference type="Pfam" id="PF13635">
    <property type="entry name" value="DUF4143"/>
    <property type="match status" value="1"/>
</dbReference>
<evidence type="ECO:0000313" key="4">
    <source>
        <dbReference type="Proteomes" id="UP001201701"/>
    </source>
</evidence>
<dbReference type="InterPro" id="IPR025420">
    <property type="entry name" value="DUF4143"/>
</dbReference>
<evidence type="ECO:0000256" key="1">
    <source>
        <dbReference type="SAM" id="MobiDB-lite"/>
    </source>
</evidence>
<accession>A0ABS9QLV6</accession>
<feature type="region of interest" description="Disordered" evidence="1">
    <location>
        <begin position="172"/>
        <end position="196"/>
    </location>
</feature>
<comment type="caution">
    <text evidence="3">The sequence shown here is derived from an EMBL/GenBank/DDBJ whole genome shotgun (WGS) entry which is preliminary data.</text>
</comment>
<dbReference type="PANTHER" id="PTHR43566">
    <property type="entry name" value="CONSERVED PROTEIN"/>
    <property type="match status" value="1"/>
</dbReference>
<feature type="domain" description="DUF4143" evidence="2">
    <location>
        <begin position="2"/>
        <end position="124"/>
    </location>
</feature>
<evidence type="ECO:0000313" key="3">
    <source>
        <dbReference type="EMBL" id="MCG7508434.1"/>
    </source>
</evidence>
<dbReference type="Proteomes" id="UP001201701">
    <property type="component" value="Unassembled WGS sequence"/>
</dbReference>
<reference evidence="3 4" key="1">
    <citation type="submission" date="2022-02" db="EMBL/GenBank/DDBJ databases">
        <title>Draft genome sequence of Mezorhizobium retamae strain IRAMC:0171 isolated from Retama raetam nodules.</title>
        <authorList>
            <person name="Bengaied R."/>
            <person name="Sbissi I."/>
            <person name="Huber K."/>
            <person name="Ghodbane F."/>
            <person name="Nouioui I."/>
            <person name="Tarhouni M."/>
            <person name="Gtari M."/>
        </authorList>
    </citation>
    <scope>NUCLEOTIDE SEQUENCE [LARGE SCALE GENOMIC DNA]</scope>
    <source>
        <strain evidence="3 4">IRAMC:0171</strain>
    </source>
</reference>
<feature type="compositionally biased region" description="Polar residues" evidence="1">
    <location>
        <begin position="180"/>
        <end position="190"/>
    </location>
</feature>